<keyword evidence="8" id="KW-0378">Hydrolase</keyword>
<feature type="signal peptide" evidence="6">
    <location>
        <begin position="1"/>
        <end position="24"/>
    </location>
</feature>
<reference evidence="8" key="1">
    <citation type="submission" date="2016-04" db="EMBL/GenBank/DDBJ databases">
        <authorList>
            <person name="Evans L.H."/>
            <person name="Alamgir A."/>
            <person name="Owens N."/>
            <person name="Weber N.D."/>
            <person name="Virtaneva K."/>
            <person name="Barbian K."/>
            <person name="Babar A."/>
            <person name="Rosenke K."/>
        </authorList>
    </citation>
    <scope>NUCLEOTIDE SEQUENCE</scope>
    <source>
        <strain evidence="8">86</strain>
    </source>
</reference>
<dbReference type="GO" id="GO:0045493">
    <property type="term" value="P:xylan catabolic process"/>
    <property type="evidence" value="ECO:0007669"/>
    <property type="project" value="UniProtKB-KW"/>
</dbReference>
<evidence type="ECO:0000259" key="7">
    <source>
        <dbReference type="PROSITE" id="PS51677"/>
    </source>
</evidence>
<evidence type="ECO:0000256" key="4">
    <source>
        <dbReference type="ARBA" id="ARBA00022729"/>
    </source>
</evidence>
<evidence type="ECO:0000256" key="1">
    <source>
        <dbReference type="ARBA" id="ARBA00003236"/>
    </source>
</evidence>
<dbReference type="InterPro" id="IPR011330">
    <property type="entry name" value="Glyco_hydro/deAcase_b/a-brl"/>
</dbReference>
<keyword evidence="8" id="KW-0119">Carbohydrate metabolism</keyword>
<keyword evidence="8" id="KW-0326">Glycosidase</keyword>
<protein>
    <recommendedName>
        <fullName evidence="3">Chitooligosaccharide deacetylase</fullName>
    </recommendedName>
    <alternativeName>
        <fullName evidence="5">Nodulation protein B</fullName>
    </alternativeName>
</protein>
<organism evidence="8">
    <name type="scientific">uncultured Alphaproteobacteria bacterium</name>
    <dbReference type="NCBI Taxonomy" id="91750"/>
    <lineage>
        <taxon>Bacteria</taxon>
        <taxon>Pseudomonadati</taxon>
        <taxon>Pseudomonadota</taxon>
        <taxon>Alphaproteobacteria</taxon>
        <taxon>environmental samples</taxon>
    </lineage>
</organism>
<dbReference type="CDD" id="cd10973">
    <property type="entry name" value="CE4_DAC_u4_5s"/>
    <property type="match status" value="1"/>
</dbReference>
<evidence type="ECO:0000256" key="3">
    <source>
        <dbReference type="ARBA" id="ARBA00020071"/>
    </source>
</evidence>
<keyword evidence="4 6" id="KW-0732">Signal</keyword>
<feature type="domain" description="NodB homology" evidence="7">
    <location>
        <begin position="89"/>
        <end position="283"/>
    </location>
</feature>
<evidence type="ECO:0000256" key="2">
    <source>
        <dbReference type="ARBA" id="ARBA00010973"/>
    </source>
</evidence>
<dbReference type="AlphaFoldDB" id="A0A212KAP0"/>
<evidence type="ECO:0000313" key="8">
    <source>
        <dbReference type="EMBL" id="SBW08565.1"/>
    </source>
</evidence>
<dbReference type="PANTHER" id="PTHR34216:SF7">
    <property type="entry name" value="POLY-BETA-1,6-N-ACETYL-D-GLUCOSAMINE N-DEACETYLASE"/>
    <property type="match status" value="1"/>
</dbReference>
<dbReference type="SUPFAM" id="SSF88713">
    <property type="entry name" value="Glycoside hydrolase/deacetylase"/>
    <property type="match status" value="1"/>
</dbReference>
<dbReference type="Gene3D" id="3.20.20.370">
    <property type="entry name" value="Glycoside hydrolase/deacetylase"/>
    <property type="match status" value="1"/>
</dbReference>
<dbReference type="GO" id="GO:0016798">
    <property type="term" value="F:hydrolase activity, acting on glycosyl bonds"/>
    <property type="evidence" value="ECO:0007669"/>
    <property type="project" value="UniProtKB-KW"/>
</dbReference>
<sequence length="352" mass="38244">MRPPMLRPLLAAVAAFLAAAPALAETPAEASSAVVLMYHRFGESGIPSTNIRAEQFARHLEKLEKGGYRVAPLEEIAAAIKAGRPIPPKTVAITVDDAYASALTVAWPMLKARGWPMTIFVATAPVDHGTHGYLTWDQLRGMAKEGVTIGAHSETHPHMAKLPADEAAAEIARSNARFQAELGFVPKLFAYPYGEASTDTIAAARKAYDAAFGQHSGVADASDDPYFLPRFALNERYGDDDRFRVIVGALPLPVADVTPASPTLADNPPNFGFTVTDPGLPLRNLRCYATPETKTTTEILGNRVEVRMDKPFPGTRGRLNCTLPGRDGQRWHWYGRLFYIPEGVRLPGVKDD</sequence>
<name>A0A212KAP0_9PROT</name>
<comment type="similarity">
    <text evidence="2">Belongs to the polysaccharide deacetylase family.</text>
</comment>
<feature type="chain" id="PRO_5012690876" description="Chitooligosaccharide deacetylase" evidence="6">
    <location>
        <begin position="25"/>
        <end position="352"/>
    </location>
</feature>
<comment type="function">
    <text evidence="1">Is involved in generating a small heat-stable compound (Nod), an acylated oligomer of N-acetylglucosamine, that stimulates mitosis in various plant protoplasts.</text>
</comment>
<gene>
    <name evidence="8" type="ORF">KL86APRO_12414</name>
</gene>
<dbReference type="GO" id="GO:0016810">
    <property type="term" value="F:hydrolase activity, acting on carbon-nitrogen (but not peptide) bonds"/>
    <property type="evidence" value="ECO:0007669"/>
    <property type="project" value="InterPro"/>
</dbReference>
<dbReference type="InterPro" id="IPR002509">
    <property type="entry name" value="NODB_dom"/>
</dbReference>
<dbReference type="EMBL" id="FLUO01000001">
    <property type="protein sequence ID" value="SBW08565.1"/>
    <property type="molecule type" value="Genomic_DNA"/>
</dbReference>
<evidence type="ECO:0000256" key="6">
    <source>
        <dbReference type="SAM" id="SignalP"/>
    </source>
</evidence>
<proteinExistence type="inferred from homology"/>
<dbReference type="PANTHER" id="PTHR34216">
    <property type="match status" value="1"/>
</dbReference>
<dbReference type="InterPro" id="IPR051398">
    <property type="entry name" value="Polysacch_Deacetylase"/>
</dbReference>
<dbReference type="Pfam" id="PF01522">
    <property type="entry name" value="Polysacc_deac_1"/>
    <property type="match status" value="1"/>
</dbReference>
<keyword evidence="8" id="KW-0858">Xylan degradation</keyword>
<evidence type="ECO:0000256" key="5">
    <source>
        <dbReference type="ARBA" id="ARBA00032976"/>
    </source>
</evidence>
<dbReference type="PROSITE" id="PS51677">
    <property type="entry name" value="NODB"/>
    <property type="match status" value="1"/>
</dbReference>
<accession>A0A212KAP0</accession>
<keyword evidence="8" id="KW-0624">Polysaccharide degradation</keyword>